<dbReference type="RefSeq" id="WP_028482500.1">
    <property type="nucleotide sequence ID" value="NZ_LVVZ01000041.1"/>
</dbReference>
<organism evidence="1 2">
    <name type="scientific">Pseudovibrio exalbescens</name>
    <dbReference type="NCBI Taxonomy" id="197461"/>
    <lineage>
        <taxon>Bacteria</taxon>
        <taxon>Pseudomonadati</taxon>
        <taxon>Pseudomonadota</taxon>
        <taxon>Alphaproteobacteria</taxon>
        <taxon>Hyphomicrobiales</taxon>
        <taxon>Stappiaceae</taxon>
        <taxon>Pseudovibrio</taxon>
    </lineage>
</organism>
<accession>A0A1U7JCL6</accession>
<evidence type="ECO:0008006" key="3">
    <source>
        <dbReference type="Google" id="ProtNLM"/>
    </source>
</evidence>
<dbReference type="Proteomes" id="UP000185783">
    <property type="component" value="Unassembled WGS sequence"/>
</dbReference>
<reference evidence="1 2" key="1">
    <citation type="submission" date="2016-03" db="EMBL/GenBank/DDBJ databases">
        <title>Genome sequence of Nesiotobacter sp. nov., a moderately halophilic alphaproteobacterium isolated from the Yellow Sea, China.</title>
        <authorList>
            <person name="Zhang G."/>
            <person name="Zhang R."/>
        </authorList>
    </citation>
    <scope>NUCLEOTIDE SEQUENCE [LARGE SCALE GENOMIC DNA]</scope>
    <source>
        <strain evidence="1 2">WB1-6</strain>
    </source>
</reference>
<proteinExistence type="predicted"/>
<name>A0A1U7JCL6_9HYPH</name>
<comment type="caution">
    <text evidence="1">The sequence shown here is derived from an EMBL/GenBank/DDBJ whole genome shotgun (WGS) entry which is preliminary data.</text>
</comment>
<keyword evidence="2" id="KW-1185">Reference proteome</keyword>
<evidence type="ECO:0000313" key="2">
    <source>
        <dbReference type="Proteomes" id="UP000185783"/>
    </source>
</evidence>
<protein>
    <recommendedName>
        <fullName evidence="3">YCII-related domain-containing protein</fullName>
    </recommendedName>
</protein>
<sequence>MLKLIVTLRADDPKKWMENHENRVESLKHVATDVCSYMDPAGSGHVGLTMTVTDQTALNEVLMSDETIQRMRNHGGAGEPKFLVSV</sequence>
<dbReference type="EMBL" id="LVVZ01000041">
    <property type="protein sequence ID" value="OKL42473.1"/>
    <property type="molecule type" value="Genomic_DNA"/>
</dbReference>
<dbReference type="AlphaFoldDB" id="A0A1U7JCL6"/>
<gene>
    <name evidence="1" type="ORF">A3843_17530</name>
</gene>
<evidence type="ECO:0000313" key="1">
    <source>
        <dbReference type="EMBL" id="OKL42473.1"/>
    </source>
</evidence>